<keyword evidence="8 9" id="KW-0206">Cytoskeleton</keyword>
<comment type="subcellular location">
    <subcellularLocation>
        <location evidence="2 9">Cytoplasm</location>
        <location evidence="2 9">Cytoskeleton</location>
    </subcellularLocation>
</comment>
<keyword evidence="11" id="KW-1185">Reference proteome</keyword>
<dbReference type="GO" id="GO:0007021">
    <property type="term" value="P:tubulin complex assembly"/>
    <property type="evidence" value="ECO:0007669"/>
    <property type="project" value="UniProtKB-UniRule"/>
</dbReference>
<keyword evidence="7 9" id="KW-0143">Chaperone</keyword>
<reference evidence="10 11" key="1">
    <citation type="submission" date="2020-07" db="EMBL/GenBank/DDBJ databases">
        <title>The yeast mating-type switching endonuclease HO is a domesticated member of an unorthodox homing genetic element family.</title>
        <authorList>
            <person name="Coughlan A.Y."/>
            <person name="Lombardi L."/>
            <person name="Braun-Galleani S."/>
            <person name="Martos A.R."/>
            <person name="Galeote V."/>
            <person name="Bigey F."/>
            <person name="Dequin S."/>
            <person name="Byrne K.P."/>
            <person name="Wolfe K.H."/>
        </authorList>
    </citation>
    <scope>NUCLEOTIDE SEQUENCE [LARGE SCALE GENOMIC DNA]</scope>
    <source>
        <strain evidence="10 11">NRRL Y-6702</strain>
    </source>
</reference>
<dbReference type="PANTHER" id="PTHR21500:SF0">
    <property type="entry name" value="TUBULIN-SPECIFIC CHAPERONE A"/>
    <property type="match status" value="1"/>
</dbReference>
<evidence type="ECO:0000256" key="6">
    <source>
        <dbReference type="ARBA" id="ARBA00022701"/>
    </source>
</evidence>
<dbReference type="SUPFAM" id="SSF46988">
    <property type="entry name" value="Tubulin chaperone cofactor A"/>
    <property type="match status" value="1"/>
</dbReference>
<dbReference type="Gene3D" id="1.20.58.90">
    <property type="match status" value="1"/>
</dbReference>
<accession>A0A7H9AWI1</accession>
<dbReference type="AlphaFoldDB" id="A0A7H9AWI1"/>
<dbReference type="GO" id="GO:0007023">
    <property type="term" value="P:post-chaperonin tubulin folding pathway"/>
    <property type="evidence" value="ECO:0007669"/>
    <property type="project" value="UniProtKB-UniRule"/>
</dbReference>
<dbReference type="GO" id="GO:0005829">
    <property type="term" value="C:cytosol"/>
    <property type="evidence" value="ECO:0007669"/>
    <property type="project" value="TreeGrafter"/>
</dbReference>
<gene>
    <name evidence="10" type="ORF">HG535_0A06470</name>
</gene>
<dbReference type="OrthoDB" id="296187at2759"/>
<dbReference type="InterPro" id="IPR004226">
    <property type="entry name" value="TBCA"/>
</dbReference>
<dbReference type="GO" id="GO:0005874">
    <property type="term" value="C:microtubule"/>
    <property type="evidence" value="ECO:0007669"/>
    <property type="project" value="UniProtKB-KW"/>
</dbReference>
<evidence type="ECO:0000256" key="3">
    <source>
        <dbReference type="ARBA" id="ARBA00006806"/>
    </source>
</evidence>
<keyword evidence="6 9" id="KW-0493">Microtubule</keyword>
<dbReference type="Proteomes" id="UP000509704">
    <property type="component" value="Chromosome 1"/>
</dbReference>
<dbReference type="RefSeq" id="XP_037142433.1">
    <property type="nucleotide sequence ID" value="XM_037286538.1"/>
</dbReference>
<protein>
    <recommendedName>
        <fullName evidence="4 9">Tubulin-specific chaperone A</fullName>
    </recommendedName>
</protein>
<dbReference type="EMBL" id="CP058604">
    <property type="protein sequence ID" value="QLG70705.1"/>
    <property type="molecule type" value="Genomic_DNA"/>
</dbReference>
<evidence type="ECO:0000313" key="10">
    <source>
        <dbReference type="EMBL" id="QLG70705.1"/>
    </source>
</evidence>
<dbReference type="GO" id="GO:0048487">
    <property type="term" value="F:beta-tubulin binding"/>
    <property type="evidence" value="ECO:0007669"/>
    <property type="project" value="InterPro"/>
</dbReference>
<dbReference type="InterPro" id="IPR036126">
    <property type="entry name" value="TBCA_sf"/>
</dbReference>
<dbReference type="GeneID" id="59234341"/>
<sequence length="108" mass="12862">MAPTQLEIKVRALQRLIKEECYYKQEIKEQEKHVENLKNDKNVDPYDLKKQEEVRDDTVKLLPTMYRKIEEFKNNLEEFLETYEGGDELDDAKATIGEADQLLKDNRL</sequence>
<evidence type="ECO:0000256" key="9">
    <source>
        <dbReference type="RuleBase" id="RU364030"/>
    </source>
</evidence>
<dbReference type="PANTHER" id="PTHR21500">
    <property type="entry name" value="TUBULIN-SPECIFIC CHAPERONE A"/>
    <property type="match status" value="1"/>
</dbReference>
<name>A0A7H9AWI1_ZYGMR</name>
<proteinExistence type="inferred from homology"/>
<evidence type="ECO:0000256" key="7">
    <source>
        <dbReference type="ARBA" id="ARBA00023186"/>
    </source>
</evidence>
<dbReference type="Pfam" id="PF02970">
    <property type="entry name" value="TBCA"/>
    <property type="match status" value="1"/>
</dbReference>
<evidence type="ECO:0000256" key="2">
    <source>
        <dbReference type="ARBA" id="ARBA00004245"/>
    </source>
</evidence>
<comment type="subunit">
    <text evidence="9">Supercomplex made of cofactors A to E. Cofactors A and D function by capturing and stabilizing tubulin in a quasi-native conformation. Cofactor E binds to the cofactor D-tubulin complex; interaction with cofactor C then causes the release of tubulin polypeptides that are committed to the native state.</text>
</comment>
<evidence type="ECO:0000256" key="4">
    <source>
        <dbReference type="ARBA" id="ARBA00015002"/>
    </source>
</evidence>
<keyword evidence="5 9" id="KW-0963">Cytoplasm</keyword>
<comment type="similarity">
    <text evidence="3 9">Belongs to the TBCA family.</text>
</comment>
<evidence type="ECO:0000313" key="11">
    <source>
        <dbReference type="Proteomes" id="UP000509704"/>
    </source>
</evidence>
<evidence type="ECO:0000256" key="8">
    <source>
        <dbReference type="ARBA" id="ARBA00023212"/>
    </source>
</evidence>
<dbReference type="FunFam" id="1.20.58.90:FF:000010">
    <property type="entry name" value="Tubulin-specific chaperone A"/>
    <property type="match status" value="1"/>
</dbReference>
<comment type="function">
    <text evidence="1">Tubulin-folding protein; involved in the early step of the tubulin folding pathway.</text>
</comment>
<organism evidence="10 11">
    <name type="scientific">Zygotorulaspora mrakii</name>
    <name type="common">Zygosaccharomyces mrakii</name>
    <dbReference type="NCBI Taxonomy" id="42260"/>
    <lineage>
        <taxon>Eukaryota</taxon>
        <taxon>Fungi</taxon>
        <taxon>Dikarya</taxon>
        <taxon>Ascomycota</taxon>
        <taxon>Saccharomycotina</taxon>
        <taxon>Saccharomycetes</taxon>
        <taxon>Saccharomycetales</taxon>
        <taxon>Saccharomycetaceae</taxon>
        <taxon>Zygotorulaspora</taxon>
    </lineage>
</organism>
<dbReference type="KEGG" id="zmk:HG535_0A06470"/>
<evidence type="ECO:0000256" key="1">
    <source>
        <dbReference type="ARBA" id="ARBA00003046"/>
    </source>
</evidence>
<evidence type="ECO:0000256" key="5">
    <source>
        <dbReference type="ARBA" id="ARBA00022490"/>
    </source>
</evidence>